<name>A0A8J4ELW3_9ACTN</name>
<evidence type="ECO:0000313" key="8">
    <source>
        <dbReference type="EMBL" id="GIL29707.1"/>
    </source>
</evidence>
<dbReference type="SMART" id="SM00448">
    <property type="entry name" value="REC"/>
    <property type="match status" value="1"/>
</dbReference>
<dbReference type="Proteomes" id="UP000614996">
    <property type="component" value="Unassembled WGS sequence"/>
</dbReference>
<dbReference type="Pfam" id="PF00072">
    <property type="entry name" value="Response_reg"/>
    <property type="match status" value="1"/>
</dbReference>
<dbReference type="CDD" id="cd06170">
    <property type="entry name" value="LuxR_C_like"/>
    <property type="match status" value="1"/>
</dbReference>
<gene>
    <name evidence="8" type="ORF">NUM_49610</name>
</gene>
<feature type="modified residue" description="4-aspartylphosphate" evidence="5">
    <location>
        <position position="54"/>
    </location>
</feature>
<dbReference type="SUPFAM" id="SSF52172">
    <property type="entry name" value="CheY-like"/>
    <property type="match status" value="1"/>
</dbReference>
<dbReference type="PANTHER" id="PTHR43214:SF24">
    <property type="entry name" value="TRANSCRIPTIONAL REGULATORY PROTEIN NARL-RELATED"/>
    <property type="match status" value="1"/>
</dbReference>
<accession>A0A8J4ELW3</accession>
<keyword evidence="9" id="KW-1185">Reference proteome</keyword>
<dbReference type="EMBL" id="BOPO01000102">
    <property type="protein sequence ID" value="GIL29707.1"/>
    <property type="molecule type" value="Genomic_DNA"/>
</dbReference>
<reference evidence="9" key="1">
    <citation type="journal article" date="2021" name="Int. J. Syst. Evol. Microbiol.">
        <title>Actinocatenispora comari sp. nov., an endophytic actinomycete isolated from aerial parts of Comarum salesowianum.</title>
        <authorList>
            <person name="Oyunbileg N."/>
            <person name="Iizaka Y."/>
            <person name="Hamada M."/>
            <person name="Davaapurev B.O."/>
            <person name="Fukumoto A."/>
            <person name="Tsetseg B."/>
            <person name="Kato F."/>
            <person name="Tamura T."/>
            <person name="Batkhuu J."/>
            <person name="Anzai Y."/>
        </authorList>
    </citation>
    <scope>NUCLEOTIDE SEQUENCE [LARGE SCALE GENOMIC DNA]</scope>
    <source>
        <strain evidence="9">NUM-2625</strain>
    </source>
</reference>
<dbReference type="InterPro" id="IPR001789">
    <property type="entry name" value="Sig_transdc_resp-reg_receiver"/>
</dbReference>
<keyword evidence="3 8" id="KW-0238">DNA-binding</keyword>
<feature type="domain" description="HTH luxR-type" evidence="6">
    <location>
        <begin position="145"/>
        <end position="210"/>
    </location>
</feature>
<evidence type="ECO:0000259" key="7">
    <source>
        <dbReference type="PROSITE" id="PS50110"/>
    </source>
</evidence>
<dbReference type="SMART" id="SM00421">
    <property type="entry name" value="HTH_LUXR"/>
    <property type="match status" value="1"/>
</dbReference>
<dbReference type="GO" id="GO:0003677">
    <property type="term" value="F:DNA binding"/>
    <property type="evidence" value="ECO:0007669"/>
    <property type="project" value="UniProtKB-KW"/>
</dbReference>
<dbReference type="CDD" id="cd17535">
    <property type="entry name" value="REC_NarL-like"/>
    <property type="match status" value="1"/>
</dbReference>
<organism evidence="8 9">
    <name type="scientific">Actinocatenispora comari</name>
    <dbReference type="NCBI Taxonomy" id="2807577"/>
    <lineage>
        <taxon>Bacteria</taxon>
        <taxon>Bacillati</taxon>
        <taxon>Actinomycetota</taxon>
        <taxon>Actinomycetes</taxon>
        <taxon>Micromonosporales</taxon>
        <taxon>Micromonosporaceae</taxon>
        <taxon>Actinocatenispora</taxon>
    </lineage>
</organism>
<feature type="domain" description="Response regulatory" evidence="7">
    <location>
        <begin position="3"/>
        <end position="118"/>
    </location>
</feature>
<keyword evidence="2" id="KW-0805">Transcription regulation</keyword>
<dbReference type="PANTHER" id="PTHR43214">
    <property type="entry name" value="TWO-COMPONENT RESPONSE REGULATOR"/>
    <property type="match status" value="1"/>
</dbReference>
<evidence type="ECO:0000256" key="4">
    <source>
        <dbReference type="ARBA" id="ARBA00023163"/>
    </source>
</evidence>
<dbReference type="GO" id="GO:0006355">
    <property type="term" value="P:regulation of DNA-templated transcription"/>
    <property type="evidence" value="ECO:0007669"/>
    <property type="project" value="InterPro"/>
</dbReference>
<dbReference type="InterPro" id="IPR011006">
    <property type="entry name" value="CheY-like_superfamily"/>
</dbReference>
<evidence type="ECO:0000256" key="1">
    <source>
        <dbReference type="ARBA" id="ARBA00022553"/>
    </source>
</evidence>
<dbReference type="AlphaFoldDB" id="A0A8J4ELW3"/>
<sequence>MIRVLIAEDQPTVRAGLAMILGAEADLSVVGTAGDGAQAIALARELHPDVTVMDIRMPGVDGIEATRVLTAEALTEVLVLTTFDTDRLVFGALRAGAAGYLLKDADPQQLVDAVRVVAAGDGMVAPGVTRRLIAAFAARPQPPAAPPELAELTPRERQVLAQLSRGASNAELAAALGIAEPTAKTHVHRVLAKLSLRNRAQAAVLARELGLADDPAPERADDPAPE</sequence>
<evidence type="ECO:0000256" key="5">
    <source>
        <dbReference type="PROSITE-ProRule" id="PRU00169"/>
    </source>
</evidence>
<protein>
    <submittedName>
        <fullName evidence="8">DNA-binding response regulator</fullName>
    </submittedName>
</protein>
<dbReference type="Pfam" id="PF00196">
    <property type="entry name" value="GerE"/>
    <property type="match status" value="1"/>
</dbReference>
<dbReference type="PRINTS" id="PR00038">
    <property type="entry name" value="HTHLUXR"/>
</dbReference>
<proteinExistence type="predicted"/>
<dbReference type="Gene3D" id="3.40.50.2300">
    <property type="match status" value="1"/>
</dbReference>
<dbReference type="RefSeq" id="WP_207127372.1">
    <property type="nucleotide sequence ID" value="NZ_BOPO01000102.1"/>
</dbReference>
<evidence type="ECO:0000256" key="3">
    <source>
        <dbReference type="ARBA" id="ARBA00023125"/>
    </source>
</evidence>
<evidence type="ECO:0000313" key="9">
    <source>
        <dbReference type="Proteomes" id="UP000614996"/>
    </source>
</evidence>
<dbReference type="InterPro" id="IPR058245">
    <property type="entry name" value="NreC/VraR/RcsB-like_REC"/>
</dbReference>
<dbReference type="PROSITE" id="PS50110">
    <property type="entry name" value="RESPONSE_REGULATORY"/>
    <property type="match status" value="1"/>
</dbReference>
<dbReference type="PROSITE" id="PS50043">
    <property type="entry name" value="HTH_LUXR_2"/>
    <property type="match status" value="1"/>
</dbReference>
<dbReference type="InterPro" id="IPR000792">
    <property type="entry name" value="Tscrpt_reg_LuxR_C"/>
</dbReference>
<evidence type="ECO:0000259" key="6">
    <source>
        <dbReference type="PROSITE" id="PS50043"/>
    </source>
</evidence>
<keyword evidence="1 5" id="KW-0597">Phosphoprotein</keyword>
<dbReference type="InterPro" id="IPR016032">
    <property type="entry name" value="Sig_transdc_resp-reg_C-effctor"/>
</dbReference>
<comment type="caution">
    <text evidence="8">The sequence shown here is derived from an EMBL/GenBank/DDBJ whole genome shotgun (WGS) entry which is preliminary data.</text>
</comment>
<evidence type="ECO:0000256" key="2">
    <source>
        <dbReference type="ARBA" id="ARBA00023015"/>
    </source>
</evidence>
<keyword evidence="4" id="KW-0804">Transcription</keyword>
<dbReference type="InterPro" id="IPR039420">
    <property type="entry name" value="WalR-like"/>
</dbReference>
<dbReference type="GO" id="GO:0000160">
    <property type="term" value="P:phosphorelay signal transduction system"/>
    <property type="evidence" value="ECO:0007669"/>
    <property type="project" value="InterPro"/>
</dbReference>
<dbReference type="SUPFAM" id="SSF46894">
    <property type="entry name" value="C-terminal effector domain of the bipartite response regulators"/>
    <property type="match status" value="1"/>
</dbReference>